<name>K3VRT1_FUSPC</name>
<accession>K3VRT1</accession>
<reference evidence="2 3" key="1">
    <citation type="journal article" date="2012" name="PLoS Pathog.">
        <title>Comparative pathogenomics reveals horizontally acquired novel virulence genes in fungi infecting cereal hosts.</title>
        <authorList>
            <person name="Gardiner D.M."/>
            <person name="McDonald M.C."/>
            <person name="Covarelli L."/>
            <person name="Solomon P.S."/>
            <person name="Rusu A.G."/>
            <person name="Marshall M."/>
            <person name="Kazan K."/>
            <person name="Chakraborty S."/>
            <person name="McDonald B.A."/>
            <person name="Manners J.M."/>
        </authorList>
    </citation>
    <scope>NUCLEOTIDE SEQUENCE [LARGE SCALE GENOMIC DNA]</scope>
    <source>
        <strain evidence="2 3">CS3096</strain>
    </source>
</reference>
<feature type="compositionally biased region" description="Gly residues" evidence="1">
    <location>
        <begin position="465"/>
        <end position="476"/>
    </location>
</feature>
<dbReference type="AlphaFoldDB" id="K3VRT1"/>
<proteinExistence type="predicted"/>
<feature type="compositionally biased region" description="Low complexity" evidence="1">
    <location>
        <begin position="443"/>
        <end position="464"/>
    </location>
</feature>
<comment type="caution">
    <text evidence="2">The sequence shown here is derived from an EMBL/GenBank/DDBJ whole genome shotgun (WGS) entry which is preliminary data.</text>
</comment>
<evidence type="ECO:0000313" key="3">
    <source>
        <dbReference type="Proteomes" id="UP000007978"/>
    </source>
</evidence>
<organism evidence="2 3">
    <name type="scientific">Fusarium pseudograminearum (strain CS3096)</name>
    <name type="common">Wheat and barley crown-rot fungus</name>
    <dbReference type="NCBI Taxonomy" id="1028729"/>
    <lineage>
        <taxon>Eukaryota</taxon>
        <taxon>Fungi</taxon>
        <taxon>Dikarya</taxon>
        <taxon>Ascomycota</taxon>
        <taxon>Pezizomycotina</taxon>
        <taxon>Sordariomycetes</taxon>
        <taxon>Hypocreomycetidae</taxon>
        <taxon>Hypocreales</taxon>
        <taxon>Nectriaceae</taxon>
        <taxon>Fusarium</taxon>
    </lineage>
</organism>
<feature type="region of interest" description="Disordered" evidence="1">
    <location>
        <begin position="1"/>
        <end position="38"/>
    </location>
</feature>
<feature type="compositionally biased region" description="Polar residues" evidence="1">
    <location>
        <begin position="105"/>
        <end position="117"/>
    </location>
</feature>
<evidence type="ECO:0000313" key="2">
    <source>
        <dbReference type="EMBL" id="EKJ78282.1"/>
    </source>
</evidence>
<feature type="compositionally biased region" description="Low complexity" evidence="1">
    <location>
        <begin position="405"/>
        <end position="415"/>
    </location>
</feature>
<feature type="region of interest" description="Disordered" evidence="1">
    <location>
        <begin position="105"/>
        <end position="160"/>
    </location>
</feature>
<dbReference type="EMBL" id="AFNW01000051">
    <property type="protein sequence ID" value="EKJ78282.1"/>
    <property type="molecule type" value="Genomic_DNA"/>
</dbReference>
<protein>
    <submittedName>
        <fullName evidence="2">Uncharacterized protein</fullName>
    </submittedName>
</protein>
<keyword evidence="3" id="KW-1185">Reference proteome</keyword>
<dbReference type="KEGG" id="fpu:FPSE_01743"/>
<dbReference type="RefSeq" id="XP_009253138.1">
    <property type="nucleotide sequence ID" value="XM_009254863.1"/>
</dbReference>
<gene>
    <name evidence="2" type="ORF">FPSE_01743</name>
</gene>
<dbReference type="OrthoDB" id="10430876at2759"/>
<dbReference type="GeneID" id="20360363"/>
<feature type="compositionally biased region" description="Basic and acidic residues" evidence="1">
    <location>
        <begin position="125"/>
        <end position="141"/>
    </location>
</feature>
<dbReference type="HOGENOM" id="CLU_563863_0_0_1"/>
<dbReference type="Proteomes" id="UP000007978">
    <property type="component" value="Chromosome 4"/>
</dbReference>
<feature type="region of interest" description="Disordered" evidence="1">
    <location>
        <begin position="405"/>
        <end position="484"/>
    </location>
</feature>
<evidence type="ECO:0000256" key="1">
    <source>
        <dbReference type="SAM" id="MobiDB-lite"/>
    </source>
</evidence>
<sequence length="484" mass="53052">MSSNTPNDPEKESDGSNGRRPNPNQNSNVLRTEDMGIHPVVGGGDDGLLFDNLSDPTALLIFINGQGIKIPRNGDPPTEDPRNADYVDLENVQRAVDNMEASLNNVSNRQNPQSSAPVISPQRAVKRERQDSDKAQPEARASKKCRQGPEAQQGVQAPDDEALRARHTGIQRPDCQYPNPMPHVNRSVQQGTGPRECRAIVPNVRRRIEWGVANSGPGGFDPQAIPVNNLPPWVNNLPPEMNNLMPQHLHQMGPQIPPQVPIMNGGQMHNTNIARAPHEPRQWPPIPQMPGMHQTNYEYIPNTIGAPQQPMMPMPQMGPQWHHMNGGHMYNTDMVHIPYPAVMPQHMHQMGPQIPPHAPPQWPPIPQMPGMNGNMHHTNLVHIPNSVGAPQQPMMPMPQMGPQMGPQMPAQVPGMNGEHMLQSNGMPGQMRPRHVRPGHTQSGQRPTGQRPTGQGPTGQRPTGQGPTGLGPTGQGPTGQRPPRP</sequence>